<dbReference type="InterPro" id="IPR004681">
    <property type="entry name" value="TRAP_DctM"/>
</dbReference>
<dbReference type="PANTHER" id="PTHR33362">
    <property type="entry name" value="SIALIC ACID TRAP TRANSPORTER PERMEASE PROTEIN SIAT-RELATED"/>
    <property type="match status" value="1"/>
</dbReference>
<comment type="function">
    <text evidence="7">Part of the tripartite ATP-independent periplasmic (TRAP) transport system.</text>
</comment>
<evidence type="ECO:0000256" key="4">
    <source>
        <dbReference type="ARBA" id="ARBA00022692"/>
    </source>
</evidence>
<gene>
    <name evidence="9" type="ORF">SAMN06273572_102433</name>
</gene>
<comment type="similarity">
    <text evidence="7">Belongs to the TRAP transporter large permease family.</text>
</comment>
<evidence type="ECO:0000313" key="10">
    <source>
        <dbReference type="Proteomes" id="UP000220034"/>
    </source>
</evidence>
<dbReference type="AlphaFoldDB" id="A0A2C9CRG9"/>
<keyword evidence="5 7" id="KW-1133">Transmembrane helix</keyword>
<dbReference type="PIRSF" id="PIRSF006066">
    <property type="entry name" value="HI0050"/>
    <property type="match status" value="1"/>
</dbReference>
<keyword evidence="7" id="KW-0813">Transport</keyword>
<evidence type="ECO:0000256" key="1">
    <source>
        <dbReference type="ARBA" id="ARBA00004429"/>
    </source>
</evidence>
<dbReference type="GO" id="GO:0022857">
    <property type="term" value="F:transmembrane transporter activity"/>
    <property type="evidence" value="ECO:0007669"/>
    <property type="project" value="UniProtKB-UniRule"/>
</dbReference>
<feature type="transmembrane region" description="Helical" evidence="7">
    <location>
        <begin position="332"/>
        <end position="360"/>
    </location>
</feature>
<dbReference type="EMBL" id="OCTN01000002">
    <property type="protein sequence ID" value="SOH93755.1"/>
    <property type="molecule type" value="Genomic_DNA"/>
</dbReference>
<keyword evidence="10" id="KW-1185">Reference proteome</keyword>
<accession>A0A2C9CRG9</accession>
<evidence type="ECO:0000259" key="8">
    <source>
        <dbReference type="Pfam" id="PF06808"/>
    </source>
</evidence>
<feature type="transmembrane region" description="Helical" evidence="7">
    <location>
        <begin position="259"/>
        <end position="279"/>
    </location>
</feature>
<keyword evidence="4 7" id="KW-0812">Transmembrane</keyword>
<feature type="transmembrane region" description="Helical" evidence="7">
    <location>
        <begin position="21"/>
        <end position="48"/>
    </location>
</feature>
<sequence>MLWSQLQNTPVDLDWSFYGPVLLFVVMIALGVPVWAAIGAASIGILWLSQVLPLSLVGEALFSGIDSFALTAIPLFILTGDVLVRTGLSRRFLDVAEALTNWTRGGFGSATVLVCGMFAAISGSDAAGAAAVGRMTIARLVESGYPRPYACALVAAGACTGILIPPSIAYIVIGLVLGISASTLFKAALIPGLLILASILATNTYLNYRHAWERGNALSGKEWIAQLVRVLRQGWYAFLVPGIIFYGIFSGRLTPTEAGATAVIVTVIIGLIIGTLKLSDFPAMMVSSAKVNGVILPIIAMSLPLAQAMAAIGVPQGFVYSVTSLTDEPAILILLMIGILIAAGCVMETTPNIVILAPILKPLADNIGMNEVQFCIMLITALGVGFITPPLGLNLFVVSGLTGESILKIAARAVPFVLFMLIVVLLIAYIPAISTVLLPDNLK</sequence>
<evidence type="ECO:0000256" key="7">
    <source>
        <dbReference type="RuleBase" id="RU369079"/>
    </source>
</evidence>
<feature type="transmembrane region" description="Helical" evidence="7">
    <location>
        <begin position="291"/>
        <end position="312"/>
    </location>
</feature>
<feature type="transmembrane region" description="Helical" evidence="7">
    <location>
        <begin position="235"/>
        <end position="253"/>
    </location>
</feature>
<reference evidence="10" key="1">
    <citation type="submission" date="2017-09" db="EMBL/GenBank/DDBJ databases">
        <authorList>
            <person name="Varghese N."/>
            <person name="Submissions S."/>
        </authorList>
    </citation>
    <scope>NUCLEOTIDE SEQUENCE [LARGE SCALE GENOMIC DNA]</scope>
    <source>
        <strain evidence="10">C7</strain>
    </source>
</reference>
<evidence type="ECO:0000256" key="3">
    <source>
        <dbReference type="ARBA" id="ARBA00022519"/>
    </source>
</evidence>
<evidence type="ECO:0000256" key="6">
    <source>
        <dbReference type="ARBA" id="ARBA00023136"/>
    </source>
</evidence>
<keyword evidence="2" id="KW-1003">Cell membrane</keyword>
<feature type="domain" description="TRAP C4-dicarboxylate transport system permease DctM subunit" evidence="8">
    <location>
        <begin position="22"/>
        <end position="433"/>
    </location>
</feature>
<protein>
    <recommendedName>
        <fullName evidence="7">TRAP transporter large permease protein</fullName>
    </recommendedName>
</protein>
<evidence type="ECO:0000256" key="2">
    <source>
        <dbReference type="ARBA" id="ARBA00022475"/>
    </source>
</evidence>
<comment type="subcellular location">
    <subcellularLocation>
        <location evidence="1 7">Cell inner membrane</location>
        <topology evidence="1 7">Multi-pass membrane protein</topology>
    </subcellularLocation>
</comment>
<feature type="transmembrane region" description="Helical" evidence="7">
    <location>
        <begin position="149"/>
        <end position="179"/>
    </location>
</feature>
<comment type="subunit">
    <text evidence="7">The complex comprises the extracytoplasmic solute receptor protein and the two transmembrane proteins.</text>
</comment>
<dbReference type="RefSeq" id="WP_097929311.1">
    <property type="nucleotide sequence ID" value="NZ_OCTN01000002.1"/>
</dbReference>
<dbReference type="Pfam" id="PF06808">
    <property type="entry name" value="DctM"/>
    <property type="match status" value="1"/>
</dbReference>
<proteinExistence type="inferred from homology"/>
<dbReference type="NCBIfam" id="TIGR00786">
    <property type="entry name" value="dctM"/>
    <property type="match status" value="1"/>
</dbReference>
<keyword evidence="6 7" id="KW-0472">Membrane</keyword>
<dbReference type="Proteomes" id="UP000220034">
    <property type="component" value="Unassembled WGS sequence"/>
</dbReference>
<keyword evidence="3 7" id="KW-0997">Cell inner membrane</keyword>
<feature type="transmembrane region" description="Helical" evidence="7">
    <location>
        <begin position="372"/>
        <end position="393"/>
    </location>
</feature>
<evidence type="ECO:0000313" key="9">
    <source>
        <dbReference type="EMBL" id="SOH93755.1"/>
    </source>
</evidence>
<dbReference type="GO" id="GO:0005886">
    <property type="term" value="C:plasma membrane"/>
    <property type="evidence" value="ECO:0007669"/>
    <property type="project" value="UniProtKB-SubCell"/>
</dbReference>
<feature type="transmembrane region" description="Helical" evidence="7">
    <location>
        <begin position="413"/>
        <end position="438"/>
    </location>
</feature>
<organism evidence="9 10">
    <name type="scientific">Pontivivens marinum</name>
    <dbReference type="NCBI Taxonomy" id="1690039"/>
    <lineage>
        <taxon>Bacteria</taxon>
        <taxon>Pseudomonadati</taxon>
        <taxon>Pseudomonadota</taxon>
        <taxon>Alphaproteobacteria</taxon>
        <taxon>Rhodobacterales</taxon>
        <taxon>Paracoccaceae</taxon>
        <taxon>Pontivivens</taxon>
    </lineage>
</organism>
<name>A0A2C9CRG9_9RHOB</name>
<comment type="caution">
    <text evidence="7">Lacks conserved residue(s) required for the propagation of feature annotation.</text>
</comment>
<dbReference type="OrthoDB" id="9790209at2"/>
<feature type="transmembrane region" description="Helical" evidence="7">
    <location>
        <begin position="185"/>
        <end position="206"/>
    </location>
</feature>
<evidence type="ECO:0000256" key="5">
    <source>
        <dbReference type="ARBA" id="ARBA00022989"/>
    </source>
</evidence>
<feature type="transmembrane region" description="Helical" evidence="7">
    <location>
        <begin position="60"/>
        <end position="84"/>
    </location>
</feature>
<dbReference type="PANTHER" id="PTHR33362:SF5">
    <property type="entry name" value="C4-DICARBOXYLATE TRAP TRANSPORTER LARGE PERMEASE PROTEIN DCTM"/>
    <property type="match status" value="1"/>
</dbReference>
<dbReference type="InterPro" id="IPR010656">
    <property type="entry name" value="DctM"/>
</dbReference>